<organism evidence="1 2">
    <name type="scientific">Apiosordaria backusii</name>
    <dbReference type="NCBI Taxonomy" id="314023"/>
    <lineage>
        <taxon>Eukaryota</taxon>
        <taxon>Fungi</taxon>
        <taxon>Dikarya</taxon>
        <taxon>Ascomycota</taxon>
        <taxon>Pezizomycotina</taxon>
        <taxon>Sordariomycetes</taxon>
        <taxon>Sordariomycetidae</taxon>
        <taxon>Sordariales</taxon>
        <taxon>Lasiosphaeriaceae</taxon>
        <taxon>Apiosordaria</taxon>
    </lineage>
</organism>
<evidence type="ECO:0000313" key="2">
    <source>
        <dbReference type="Proteomes" id="UP001172159"/>
    </source>
</evidence>
<dbReference type="Proteomes" id="UP001172159">
    <property type="component" value="Unassembled WGS sequence"/>
</dbReference>
<dbReference type="AlphaFoldDB" id="A0AA39ZV33"/>
<name>A0AA39ZV33_9PEZI</name>
<dbReference type="PANTHER" id="PTHR37535">
    <property type="entry name" value="FLUG DOMAIN PROTEIN"/>
    <property type="match status" value="1"/>
</dbReference>
<feature type="non-terminal residue" evidence="1">
    <location>
        <position position="1"/>
    </location>
</feature>
<accession>A0AA39ZV33</accession>
<reference evidence="1" key="1">
    <citation type="submission" date="2023-06" db="EMBL/GenBank/DDBJ databases">
        <title>Genome-scale phylogeny and comparative genomics of the fungal order Sordariales.</title>
        <authorList>
            <consortium name="Lawrence Berkeley National Laboratory"/>
            <person name="Hensen N."/>
            <person name="Bonometti L."/>
            <person name="Westerberg I."/>
            <person name="Brannstrom I.O."/>
            <person name="Guillou S."/>
            <person name="Cros-Aarteil S."/>
            <person name="Calhoun S."/>
            <person name="Haridas S."/>
            <person name="Kuo A."/>
            <person name="Mondo S."/>
            <person name="Pangilinan J."/>
            <person name="Riley R."/>
            <person name="Labutti K."/>
            <person name="Andreopoulos B."/>
            <person name="Lipzen A."/>
            <person name="Chen C."/>
            <person name="Yanf M."/>
            <person name="Daum C."/>
            <person name="Ng V."/>
            <person name="Clum A."/>
            <person name="Steindorff A."/>
            <person name="Ohm R."/>
            <person name="Martin F."/>
            <person name="Silar P."/>
            <person name="Natvig D."/>
            <person name="Lalanne C."/>
            <person name="Gautier V."/>
            <person name="Ament-Velasquez S.L."/>
            <person name="Kruys A."/>
            <person name="Hutchinson M.I."/>
            <person name="Powell A.J."/>
            <person name="Barry K."/>
            <person name="Miller A.N."/>
            <person name="Grigoriev I.V."/>
            <person name="Debuchy R."/>
            <person name="Gladieux P."/>
            <person name="Thoren M.H."/>
            <person name="Johannesson H."/>
        </authorList>
    </citation>
    <scope>NUCLEOTIDE SEQUENCE</scope>
    <source>
        <strain evidence="1">CBS 540.89</strain>
    </source>
</reference>
<gene>
    <name evidence="1" type="ORF">B0T21DRAFT_299173</name>
</gene>
<comment type="caution">
    <text evidence="1">The sequence shown here is derived from an EMBL/GenBank/DDBJ whole genome shotgun (WGS) entry which is preliminary data.</text>
</comment>
<evidence type="ECO:0000313" key="1">
    <source>
        <dbReference type="EMBL" id="KAK0704279.1"/>
    </source>
</evidence>
<keyword evidence="2" id="KW-1185">Reference proteome</keyword>
<dbReference type="EMBL" id="JAUKTV010000021">
    <property type="protein sequence ID" value="KAK0704279.1"/>
    <property type="molecule type" value="Genomic_DNA"/>
</dbReference>
<sequence length="131" mass="15112">QVLKFATQKNPKVLGNYYLNDLTTVDGTSYFLGMKPRTDLTKDFCTVKIKRNPDIGQSLLSNMREELQQQDEYISITEEIEKLTLQIKTATDSKDLSKLKDEQTAIYKQQAKLGKEKLTNYRANAKRVYPN</sequence>
<protein>
    <submittedName>
        <fullName evidence="1">Uncharacterized protein</fullName>
    </submittedName>
</protein>
<proteinExistence type="predicted"/>
<dbReference type="PANTHER" id="PTHR37535:SF3">
    <property type="entry name" value="FLUG DOMAIN-CONTAINING PROTEIN"/>
    <property type="match status" value="1"/>
</dbReference>